<evidence type="ECO:0000313" key="2">
    <source>
        <dbReference type="EMBL" id="KJA12800.1"/>
    </source>
</evidence>
<accession>A0A0D2NW68</accession>
<dbReference type="OrthoDB" id="2692094at2759"/>
<feature type="compositionally biased region" description="Acidic residues" evidence="1">
    <location>
        <begin position="164"/>
        <end position="189"/>
    </location>
</feature>
<dbReference type="STRING" id="945553.A0A0D2NW68"/>
<evidence type="ECO:0000256" key="1">
    <source>
        <dbReference type="SAM" id="MobiDB-lite"/>
    </source>
</evidence>
<feature type="compositionally biased region" description="Acidic residues" evidence="1">
    <location>
        <begin position="198"/>
        <end position="218"/>
    </location>
</feature>
<organism evidence="2 3">
    <name type="scientific">Hypholoma sublateritium (strain FD-334 SS-4)</name>
    <dbReference type="NCBI Taxonomy" id="945553"/>
    <lineage>
        <taxon>Eukaryota</taxon>
        <taxon>Fungi</taxon>
        <taxon>Dikarya</taxon>
        <taxon>Basidiomycota</taxon>
        <taxon>Agaricomycotina</taxon>
        <taxon>Agaricomycetes</taxon>
        <taxon>Agaricomycetidae</taxon>
        <taxon>Agaricales</taxon>
        <taxon>Agaricineae</taxon>
        <taxon>Strophariaceae</taxon>
        <taxon>Hypholoma</taxon>
    </lineage>
</organism>
<feature type="compositionally biased region" description="Acidic residues" evidence="1">
    <location>
        <begin position="136"/>
        <end position="147"/>
    </location>
</feature>
<protein>
    <submittedName>
        <fullName evidence="2">Uncharacterized protein</fullName>
    </submittedName>
</protein>
<gene>
    <name evidence="2" type="ORF">HYPSUDRAFT_210109</name>
</gene>
<proteinExistence type="predicted"/>
<name>A0A0D2NW68_HYPSF</name>
<reference evidence="3" key="1">
    <citation type="submission" date="2014-04" db="EMBL/GenBank/DDBJ databases">
        <title>Evolutionary Origins and Diversification of the Mycorrhizal Mutualists.</title>
        <authorList>
            <consortium name="DOE Joint Genome Institute"/>
            <consortium name="Mycorrhizal Genomics Consortium"/>
            <person name="Kohler A."/>
            <person name="Kuo A."/>
            <person name="Nagy L.G."/>
            <person name="Floudas D."/>
            <person name="Copeland A."/>
            <person name="Barry K.W."/>
            <person name="Cichocki N."/>
            <person name="Veneault-Fourrey C."/>
            <person name="LaButti K."/>
            <person name="Lindquist E.A."/>
            <person name="Lipzen A."/>
            <person name="Lundell T."/>
            <person name="Morin E."/>
            <person name="Murat C."/>
            <person name="Riley R."/>
            <person name="Ohm R."/>
            <person name="Sun H."/>
            <person name="Tunlid A."/>
            <person name="Henrissat B."/>
            <person name="Grigoriev I.V."/>
            <person name="Hibbett D.S."/>
            <person name="Martin F."/>
        </authorList>
    </citation>
    <scope>NUCLEOTIDE SEQUENCE [LARGE SCALE GENOMIC DNA]</scope>
    <source>
        <strain evidence="3">FD-334 SS-4</strain>
    </source>
</reference>
<sequence length="224" mass="24730">MDFAESESLPYTPPEYHHHISTSRNFPIHVQSFIGTATDDDPAIKGFYPKLQEHILARILHPTWSGDGNEFSDKERNKVFIVNERLYRHKMKLSALFILSLLLDNPVEGEEGENEEGDDNDEGCENEDGGGKEKEGDENDENREDEEGGGKDKEGNDNGKGCEGEEDGAEEEEDDDDEGSAVGEGEDNEEAAKRSDDESAGEDIDDDELGAEDGEGGFEDVLKT</sequence>
<dbReference type="EMBL" id="KN817897">
    <property type="protein sequence ID" value="KJA12800.1"/>
    <property type="molecule type" value="Genomic_DNA"/>
</dbReference>
<dbReference type="AlphaFoldDB" id="A0A0D2NW68"/>
<feature type="region of interest" description="Disordered" evidence="1">
    <location>
        <begin position="108"/>
        <end position="224"/>
    </location>
</feature>
<feature type="compositionally biased region" description="Acidic residues" evidence="1">
    <location>
        <begin position="108"/>
        <end position="128"/>
    </location>
</feature>
<keyword evidence="3" id="KW-1185">Reference proteome</keyword>
<dbReference type="Proteomes" id="UP000054270">
    <property type="component" value="Unassembled WGS sequence"/>
</dbReference>
<evidence type="ECO:0000313" key="3">
    <source>
        <dbReference type="Proteomes" id="UP000054270"/>
    </source>
</evidence>
<feature type="compositionally biased region" description="Basic and acidic residues" evidence="1">
    <location>
        <begin position="148"/>
        <end position="163"/>
    </location>
</feature>